<name>A0A0C9VK04_SPHS4</name>
<dbReference type="GO" id="GO:0031965">
    <property type="term" value="C:nuclear membrane"/>
    <property type="evidence" value="ECO:0007669"/>
    <property type="project" value="UniProtKB-SubCell"/>
</dbReference>
<reference evidence="8 10" key="1">
    <citation type="submission" date="2014-06" db="EMBL/GenBank/DDBJ databases">
        <title>Evolutionary Origins and Diversification of the Mycorrhizal Mutualists.</title>
        <authorList>
            <consortium name="DOE Joint Genome Institute"/>
            <consortium name="Mycorrhizal Genomics Consortium"/>
            <person name="Kohler A."/>
            <person name="Kuo A."/>
            <person name="Nagy L.G."/>
            <person name="Floudas D."/>
            <person name="Copeland A."/>
            <person name="Barry K.W."/>
            <person name="Cichocki N."/>
            <person name="Veneault-Fourrey C."/>
            <person name="LaButti K."/>
            <person name="Lindquist E.A."/>
            <person name="Lipzen A."/>
            <person name="Lundell T."/>
            <person name="Morin E."/>
            <person name="Murat C."/>
            <person name="Riley R."/>
            <person name="Ohm R."/>
            <person name="Sun H."/>
            <person name="Tunlid A."/>
            <person name="Henrissat B."/>
            <person name="Grigoriev I.V."/>
            <person name="Hibbett D.S."/>
            <person name="Martin F."/>
        </authorList>
    </citation>
    <scope>NUCLEOTIDE SEQUENCE [LARGE SCALE GENOMIC DNA]</scope>
    <source>
        <strain evidence="8 10">SS14</strain>
    </source>
</reference>
<dbReference type="HOGENOM" id="CLU_036503_0_1_1"/>
<feature type="transmembrane region" description="Helical" evidence="7">
    <location>
        <begin position="171"/>
        <end position="190"/>
    </location>
</feature>
<proteinExistence type="predicted"/>
<evidence type="ECO:0000256" key="4">
    <source>
        <dbReference type="ARBA" id="ARBA00023136"/>
    </source>
</evidence>
<evidence type="ECO:0000256" key="2">
    <source>
        <dbReference type="ARBA" id="ARBA00022692"/>
    </source>
</evidence>
<dbReference type="Proteomes" id="UP000054279">
    <property type="component" value="Unassembled WGS sequence"/>
</dbReference>
<dbReference type="InterPro" id="IPR008547">
    <property type="entry name" value="DUF829_TMEM53"/>
</dbReference>
<evidence type="ECO:0000256" key="7">
    <source>
        <dbReference type="SAM" id="Phobius"/>
    </source>
</evidence>
<evidence type="ECO:0000256" key="1">
    <source>
        <dbReference type="ARBA" id="ARBA00004126"/>
    </source>
</evidence>
<evidence type="ECO:0000313" key="9">
    <source>
        <dbReference type="EMBL" id="KIJ37778.1"/>
    </source>
</evidence>
<evidence type="ECO:0008006" key="11">
    <source>
        <dbReference type="Google" id="ProtNLM"/>
    </source>
</evidence>
<keyword evidence="5" id="KW-0539">Nucleus</keyword>
<keyword evidence="2 7" id="KW-0812">Transmembrane</keyword>
<dbReference type="PANTHER" id="PTHR12265:SF30">
    <property type="entry name" value="TRANSMEMBRANE PROTEIN 53"/>
    <property type="match status" value="1"/>
</dbReference>
<evidence type="ECO:0000313" key="10">
    <source>
        <dbReference type="Proteomes" id="UP000054279"/>
    </source>
</evidence>
<sequence length="305" mass="33669">MAPGTKSDDIELTRLNSHVFVKWGNPLSANGSPSVILLYGWMDARYAHLVKYVSSMHSLFPTSNIVLICSTASWFVSTQAQLDTLFKPVADILRDAQASTAFSGILVHIISNGGGFNLVSLRKLLAKTKPRNAGADAPTNSTFPVALVLDSTPGNDGLKSVLTDMAPSNPLLYLISMPLFALAHGVYYLLYNSMARNPPIFTELRSTLNDPNLLPTITDGKDELEEIPRLYIYSVADRNTLPHNVEAHIKAAQEKGFNVAIEKYLDSVHVSHARKDPERYWTAVYDLWARAVRLTERSQGPRTSL</sequence>
<keyword evidence="4 7" id="KW-0472">Membrane</keyword>
<dbReference type="Pfam" id="PF05705">
    <property type="entry name" value="DUF829"/>
    <property type="match status" value="1"/>
</dbReference>
<evidence type="ECO:0000256" key="5">
    <source>
        <dbReference type="ARBA" id="ARBA00023242"/>
    </source>
</evidence>
<protein>
    <recommendedName>
        <fullName evidence="11">Indole-diterpene biosynthesis protein PaxU</fullName>
    </recommendedName>
</protein>
<keyword evidence="10" id="KW-1185">Reference proteome</keyword>
<dbReference type="EMBL" id="KN837166">
    <property type="protein sequence ID" value="KIJ37771.1"/>
    <property type="molecule type" value="Genomic_DNA"/>
</dbReference>
<evidence type="ECO:0000256" key="3">
    <source>
        <dbReference type="ARBA" id="ARBA00022989"/>
    </source>
</evidence>
<dbReference type="EMBL" id="KN837166">
    <property type="protein sequence ID" value="KIJ37778.1"/>
    <property type="molecule type" value="Genomic_DNA"/>
</dbReference>
<evidence type="ECO:0000256" key="6">
    <source>
        <dbReference type="ARBA" id="ARBA00037847"/>
    </source>
</evidence>
<comment type="subcellular location">
    <subcellularLocation>
        <location evidence="6">Endomembrane system</location>
        <topology evidence="6">Single-pass membrane protein</topology>
    </subcellularLocation>
    <subcellularLocation>
        <location evidence="1">Nucleus membrane</location>
    </subcellularLocation>
</comment>
<dbReference type="AlphaFoldDB" id="A0A0C9VK04"/>
<evidence type="ECO:0000313" key="8">
    <source>
        <dbReference type="EMBL" id="KIJ37771.1"/>
    </source>
</evidence>
<accession>A0A0C9VK04</accession>
<organism evidence="8 10">
    <name type="scientific">Sphaerobolus stellatus (strain SS14)</name>
    <dbReference type="NCBI Taxonomy" id="990650"/>
    <lineage>
        <taxon>Eukaryota</taxon>
        <taxon>Fungi</taxon>
        <taxon>Dikarya</taxon>
        <taxon>Basidiomycota</taxon>
        <taxon>Agaricomycotina</taxon>
        <taxon>Agaricomycetes</taxon>
        <taxon>Phallomycetidae</taxon>
        <taxon>Geastrales</taxon>
        <taxon>Sphaerobolaceae</taxon>
        <taxon>Sphaerobolus</taxon>
    </lineage>
</organism>
<dbReference type="OrthoDB" id="77878at2759"/>
<dbReference type="PANTHER" id="PTHR12265">
    <property type="entry name" value="TRANSMEMBRANE PROTEIN 53"/>
    <property type="match status" value="1"/>
</dbReference>
<keyword evidence="3 7" id="KW-1133">Transmembrane helix</keyword>
<gene>
    <name evidence="9" type="ORF">M422DRAFT_33545</name>
    <name evidence="8" type="ORF">M422DRAFT_76005</name>
</gene>